<feature type="compositionally biased region" description="Basic residues" evidence="1">
    <location>
        <begin position="22"/>
        <end position="34"/>
    </location>
</feature>
<proteinExistence type="predicted"/>
<evidence type="ECO:0000313" key="2">
    <source>
        <dbReference type="EMBL" id="THU88726.1"/>
    </source>
</evidence>
<evidence type="ECO:0000256" key="1">
    <source>
        <dbReference type="SAM" id="MobiDB-lite"/>
    </source>
</evidence>
<evidence type="ECO:0000313" key="3">
    <source>
        <dbReference type="Proteomes" id="UP000297245"/>
    </source>
</evidence>
<sequence>MFSDLPESSTEKDEAEVVNTQRQRKPKPVLKLNRKIVDDDYDETEEEAEEKSEDEGEEGEEERERRRRRRRRRMESCFSKMSDDSPFSPGHEDDDIAEDGDCNKGIDAMDVDNLDAKELGDTSPIRNNTAAKYMVSRKRCKKTLKRFFFHTPKHLGSQLVPTFTCSYEDPTGVDARNEMPVTMVALVSTARIPKACIIFSPVYLNTAGPNQWFKKAKGLFQLWTLVLKYTDYSIRLNIMFFLNYGVITNILCQSRNWVVPDVSLSWINNTNTFIYFLLYVQHKSQPGPGQVRPEWSEWLKHLKGKLSLRSPKGQGIVEKDPEKQEQECKNAVFPFYI</sequence>
<gene>
    <name evidence="2" type="ORF">K435DRAFT_803305</name>
</gene>
<dbReference type="OrthoDB" id="3225557at2759"/>
<feature type="compositionally biased region" description="Acidic residues" evidence="1">
    <location>
        <begin position="39"/>
        <end position="61"/>
    </location>
</feature>
<dbReference type="Proteomes" id="UP000297245">
    <property type="component" value="Unassembled WGS sequence"/>
</dbReference>
<organism evidence="2 3">
    <name type="scientific">Dendrothele bispora (strain CBS 962.96)</name>
    <dbReference type="NCBI Taxonomy" id="1314807"/>
    <lineage>
        <taxon>Eukaryota</taxon>
        <taxon>Fungi</taxon>
        <taxon>Dikarya</taxon>
        <taxon>Basidiomycota</taxon>
        <taxon>Agaricomycotina</taxon>
        <taxon>Agaricomycetes</taxon>
        <taxon>Agaricomycetidae</taxon>
        <taxon>Agaricales</taxon>
        <taxon>Agaricales incertae sedis</taxon>
        <taxon>Dendrothele</taxon>
    </lineage>
</organism>
<keyword evidence="3" id="KW-1185">Reference proteome</keyword>
<dbReference type="AlphaFoldDB" id="A0A4S8LHW7"/>
<dbReference type="EMBL" id="ML179398">
    <property type="protein sequence ID" value="THU88726.1"/>
    <property type="molecule type" value="Genomic_DNA"/>
</dbReference>
<protein>
    <submittedName>
        <fullName evidence="2">Uncharacterized protein</fullName>
    </submittedName>
</protein>
<reference evidence="2 3" key="1">
    <citation type="journal article" date="2019" name="Nat. Ecol. Evol.">
        <title>Megaphylogeny resolves global patterns of mushroom evolution.</title>
        <authorList>
            <person name="Varga T."/>
            <person name="Krizsan K."/>
            <person name="Foldi C."/>
            <person name="Dima B."/>
            <person name="Sanchez-Garcia M."/>
            <person name="Sanchez-Ramirez S."/>
            <person name="Szollosi G.J."/>
            <person name="Szarkandi J.G."/>
            <person name="Papp V."/>
            <person name="Albert L."/>
            <person name="Andreopoulos W."/>
            <person name="Angelini C."/>
            <person name="Antonin V."/>
            <person name="Barry K.W."/>
            <person name="Bougher N.L."/>
            <person name="Buchanan P."/>
            <person name="Buyck B."/>
            <person name="Bense V."/>
            <person name="Catcheside P."/>
            <person name="Chovatia M."/>
            <person name="Cooper J."/>
            <person name="Damon W."/>
            <person name="Desjardin D."/>
            <person name="Finy P."/>
            <person name="Geml J."/>
            <person name="Haridas S."/>
            <person name="Hughes K."/>
            <person name="Justo A."/>
            <person name="Karasinski D."/>
            <person name="Kautmanova I."/>
            <person name="Kiss B."/>
            <person name="Kocsube S."/>
            <person name="Kotiranta H."/>
            <person name="LaButti K.M."/>
            <person name="Lechner B.E."/>
            <person name="Liimatainen K."/>
            <person name="Lipzen A."/>
            <person name="Lukacs Z."/>
            <person name="Mihaltcheva S."/>
            <person name="Morgado L.N."/>
            <person name="Niskanen T."/>
            <person name="Noordeloos M.E."/>
            <person name="Ohm R.A."/>
            <person name="Ortiz-Santana B."/>
            <person name="Ovrebo C."/>
            <person name="Racz N."/>
            <person name="Riley R."/>
            <person name="Savchenko A."/>
            <person name="Shiryaev A."/>
            <person name="Soop K."/>
            <person name="Spirin V."/>
            <person name="Szebenyi C."/>
            <person name="Tomsovsky M."/>
            <person name="Tulloss R.E."/>
            <person name="Uehling J."/>
            <person name="Grigoriev I.V."/>
            <person name="Vagvolgyi C."/>
            <person name="Papp T."/>
            <person name="Martin F.M."/>
            <person name="Miettinen O."/>
            <person name="Hibbett D.S."/>
            <person name="Nagy L.G."/>
        </authorList>
    </citation>
    <scope>NUCLEOTIDE SEQUENCE [LARGE SCALE GENOMIC DNA]</scope>
    <source>
        <strain evidence="2 3">CBS 962.96</strain>
    </source>
</reference>
<feature type="region of interest" description="Disordered" evidence="1">
    <location>
        <begin position="1"/>
        <end position="104"/>
    </location>
</feature>
<accession>A0A4S8LHW7</accession>
<name>A0A4S8LHW7_DENBC</name>